<proteinExistence type="predicted"/>
<feature type="compositionally biased region" description="Basic and acidic residues" evidence="1">
    <location>
        <begin position="390"/>
        <end position="400"/>
    </location>
</feature>
<name>A0AAW2TBQ9_9LAMI</name>
<evidence type="ECO:0000313" key="3">
    <source>
        <dbReference type="EMBL" id="KAL0402224.1"/>
    </source>
</evidence>
<feature type="domain" description="Retrotransposon gag" evidence="2">
    <location>
        <begin position="258"/>
        <end position="347"/>
    </location>
</feature>
<reference evidence="3" key="1">
    <citation type="submission" date="2020-06" db="EMBL/GenBank/DDBJ databases">
        <authorList>
            <person name="Li T."/>
            <person name="Hu X."/>
            <person name="Zhang T."/>
            <person name="Song X."/>
            <person name="Zhang H."/>
            <person name="Dai N."/>
            <person name="Sheng W."/>
            <person name="Hou X."/>
            <person name="Wei L."/>
        </authorList>
    </citation>
    <scope>NUCLEOTIDE SEQUENCE</scope>
    <source>
        <strain evidence="3">KEN1</strain>
        <tissue evidence="3">Leaf</tissue>
    </source>
</reference>
<feature type="compositionally biased region" description="Low complexity" evidence="1">
    <location>
        <begin position="9"/>
        <end position="28"/>
    </location>
</feature>
<feature type="region of interest" description="Disordered" evidence="1">
    <location>
        <begin position="1"/>
        <end position="83"/>
    </location>
</feature>
<dbReference type="PANTHER" id="PTHR33437:SF2">
    <property type="entry name" value="OS06G0361200 PROTEIN"/>
    <property type="match status" value="1"/>
</dbReference>
<evidence type="ECO:0000259" key="2">
    <source>
        <dbReference type="Pfam" id="PF03732"/>
    </source>
</evidence>
<organism evidence="3">
    <name type="scientific">Sesamum latifolium</name>
    <dbReference type="NCBI Taxonomy" id="2727402"/>
    <lineage>
        <taxon>Eukaryota</taxon>
        <taxon>Viridiplantae</taxon>
        <taxon>Streptophyta</taxon>
        <taxon>Embryophyta</taxon>
        <taxon>Tracheophyta</taxon>
        <taxon>Spermatophyta</taxon>
        <taxon>Magnoliopsida</taxon>
        <taxon>eudicotyledons</taxon>
        <taxon>Gunneridae</taxon>
        <taxon>Pentapetalae</taxon>
        <taxon>asterids</taxon>
        <taxon>lamiids</taxon>
        <taxon>Lamiales</taxon>
        <taxon>Pedaliaceae</taxon>
        <taxon>Sesamum</taxon>
    </lineage>
</organism>
<comment type="caution">
    <text evidence="3">The sequence shown here is derived from an EMBL/GenBank/DDBJ whole genome shotgun (WGS) entry which is preliminary data.</text>
</comment>
<evidence type="ECO:0000256" key="1">
    <source>
        <dbReference type="SAM" id="MobiDB-lite"/>
    </source>
</evidence>
<sequence>MDTQGKTVKLVNSKLTTSKSSNSSTKSVGVTTRNMSKKIKDSSQMTPLTEYVQKDFGSPNHASEDDGNKSPPSSPRSVSSHPFTTNVAPVMVTNATTIEEQLASLARAIEGLTKHVQEQDAQIARLIHKADNVDARHIMGKQVEAHDEAEVSTKQRYAENDKSAKDLQVSSNGLIPVDQLKEFIEGIIRSKIEGSSKSSLTYSKPYTPRIDNLKMPMGYQPPKFQQFDGKGNPKQHVAHFVETCNNTGTYGDHLVKQFVRSLKGNAFDWYTDLEAGSIDGWEQLEQEFLNRFYSTRRTVSMVELTNSRQWKEEPVIDYINSWRNLSLNCKDRLSEASAIEMCIQGMHWGLHYILQGILPKSFEELATRAHDMEMSMIASGVEGPPVQELRSTKEKQEIKKGGKPFSKTPNKESMAVNVGPFKLKGIPKDNIAPKNNVPYEKPQRKLTLKEMQARQYPFLDSDVPGIFDDLLEANLIDLPEMKWPEEAERKDDPKYCKYHRLVGHAIQDCFVFKDKVMQLARQGKISLEEDSAAANVIMIKSGYLDSNKNSCNVVHGDDIEDELLEKEDSSDTDDCMSTITFTDEDLLLGSKPHNHPLFIAGYTPRLLTTCFLAVPGYMKTP</sequence>
<reference evidence="3" key="2">
    <citation type="journal article" date="2024" name="Plant">
        <title>Genomic evolution and insights into agronomic trait innovations of Sesamum species.</title>
        <authorList>
            <person name="Miao H."/>
            <person name="Wang L."/>
            <person name="Qu L."/>
            <person name="Liu H."/>
            <person name="Sun Y."/>
            <person name="Le M."/>
            <person name="Wang Q."/>
            <person name="Wei S."/>
            <person name="Zheng Y."/>
            <person name="Lin W."/>
            <person name="Duan Y."/>
            <person name="Cao H."/>
            <person name="Xiong S."/>
            <person name="Wang X."/>
            <person name="Wei L."/>
            <person name="Li C."/>
            <person name="Ma Q."/>
            <person name="Ju M."/>
            <person name="Zhao R."/>
            <person name="Li G."/>
            <person name="Mu C."/>
            <person name="Tian Q."/>
            <person name="Mei H."/>
            <person name="Zhang T."/>
            <person name="Gao T."/>
            <person name="Zhang H."/>
        </authorList>
    </citation>
    <scope>NUCLEOTIDE SEQUENCE</scope>
    <source>
        <strain evidence="3">KEN1</strain>
    </source>
</reference>
<dbReference type="Pfam" id="PF03732">
    <property type="entry name" value="Retrotrans_gag"/>
    <property type="match status" value="1"/>
</dbReference>
<feature type="region of interest" description="Disordered" evidence="1">
    <location>
        <begin position="390"/>
        <end position="411"/>
    </location>
</feature>
<dbReference type="InterPro" id="IPR005162">
    <property type="entry name" value="Retrotrans_gag_dom"/>
</dbReference>
<dbReference type="PANTHER" id="PTHR33437">
    <property type="entry name" value="OS06G0361200 PROTEIN"/>
    <property type="match status" value="1"/>
</dbReference>
<dbReference type="AlphaFoldDB" id="A0AAW2TBQ9"/>
<gene>
    <name evidence="3" type="ORF">Slati_4252300</name>
</gene>
<protein>
    <recommendedName>
        <fullName evidence="2">Retrotransposon gag domain-containing protein</fullName>
    </recommendedName>
</protein>
<dbReference type="EMBL" id="JACGWN010000015">
    <property type="protein sequence ID" value="KAL0402224.1"/>
    <property type="molecule type" value="Genomic_DNA"/>
</dbReference>
<accession>A0AAW2TBQ9</accession>